<reference evidence="8 9" key="1">
    <citation type="journal article" date="2018" name="Sci. Rep.">
        <title>Genome sequence of the cauliflower mushroom Sparassis crispa (Hanabiratake) and its association with beneficial usage.</title>
        <authorList>
            <person name="Kiyama R."/>
            <person name="Furutani Y."/>
            <person name="Kawaguchi K."/>
            <person name="Nakanishi T."/>
        </authorList>
    </citation>
    <scope>NUCLEOTIDE SEQUENCE [LARGE SCALE GENOMIC DNA]</scope>
</reference>
<keyword evidence="4" id="KW-0833">Ubl conjugation pathway</keyword>
<dbReference type="Proteomes" id="UP000287166">
    <property type="component" value="Unassembled WGS sequence"/>
</dbReference>
<name>A0A401GS40_9APHY</name>
<dbReference type="InterPro" id="IPR036390">
    <property type="entry name" value="WH_DNA-bd_sf"/>
</dbReference>
<dbReference type="InterPro" id="IPR014786">
    <property type="entry name" value="ANAPC2_C"/>
</dbReference>
<dbReference type="GeneID" id="38781897"/>
<dbReference type="PROSITE" id="PS50069">
    <property type="entry name" value="CULLIN_2"/>
    <property type="match status" value="1"/>
</dbReference>
<dbReference type="EMBL" id="BFAD01000007">
    <property type="protein sequence ID" value="GBE84980.1"/>
    <property type="molecule type" value="Genomic_DNA"/>
</dbReference>
<dbReference type="SMART" id="SM00182">
    <property type="entry name" value="CULLIN"/>
    <property type="match status" value="1"/>
</dbReference>
<dbReference type="SMART" id="SM01013">
    <property type="entry name" value="APC2"/>
    <property type="match status" value="1"/>
</dbReference>
<comment type="similarity">
    <text evidence="6">Belongs to the cullin family.</text>
</comment>
<sequence length="755" mass="86250">MTTEVLRNQVMAKWRTAFARINRGEPGIAGMLEFSQAWDLATGFLYPRDISDLTPPKDYNMHYVKASFDILSKSKMLPLLLENFLEDMRKQQYLITREVQHIMSQYEESGDTLHIAQMVFRLVDWYNAWSPIPELGVTILSIYTLTFQTHVFSVLPPSFSRGFKDLIVSTVALSHSSIPPSWLSILPPSPSAVRPDFPLWTAFEQLGLLDRYESLISSVCYEHIEEHILETCAGKWGEPMLHALREWMAEKIVPWMLMPYARGARNTDEARSMLQGVGSRFDFHVCKTLSDLRTREIFDIIIDYPDSLAALQDLKECLQRVDQRAHLVQTLRKANKKRLLHPGADTKDILMQYVSIIRCLRIIDPPGVLLFKVADPIRRYLRERPDTIRCIVASLVGDGESGDSLVDENEPIQPLQQMQVDDYSDPNWEPEPIDAGPDFRTNKPGDVISTLVSIYDSKDLFVKELQVLLAQRLLAITDGNFERERRNIEILKIRFGEAALQVCEVMLRDMTDSKRIDQHVQSQENVVMHPTIISRHFWPPLQAGKFVMPGQFKQLQDAYAQEFHAFKPDKKLRWLPHLGTVHLELALEDRTVEADVPPLEAAFIELFAGKETWTLDELIARVGSIDRTSALRALTTWVDLGVIKETEHSTYYLLEVADVSAGKASTSKPAVVIEDFPAIVTVQQQQAEQMKVFWKFIEGMLTNLGSLPLARIQTMLKIAPGYDRTIEQLSLFMEAARREGLVTVKDGMWKLSPRT</sequence>
<dbReference type="AlphaFoldDB" id="A0A401GS40"/>
<dbReference type="GO" id="GO:0005680">
    <property type="term" value="C:anaphase-promoting complex"/>
    <property type="evidence" value="ECO:0007669"/>
    <property type="project" value="TreeGrafter"/>
</dbReference>
<keyword evidence="3" id="KW-0498">Mitosis</keyword>
<dbReference type="Gene3D" id="1.20.1310.10">
    <property type="entry name" value="Cullin Repeats"/>
    <property type="match status" value="1"/>
</dbReference>
<dbReference type="InParanoid" id="A0A401GS40"/>
<dbReference type="GO" id="GO:0070979">
    <property type="term" value="P:protein K11-linked ubiquitination"/>
    <property type="evidence" value="ECO:0007669"/>
    <property type="project" value="TreeGrafter"/>
</dbReference>
<dbReference type="FunCoup" id="A0A401GS40">
    <property type="interactions" value="439"/>
</dbReference>
<evidence type="ECO:0000313" key="9">
    <source>
        <dbReference type="Proteomes" id="UP000287166"/>
    </source>
</evidence>
<evidence type="ECO:0000256" key="5">
    <source>
        <dbReference type="ARBA" id="ARBA00023306"/>
    </source>
</evidence>
<dbReference type="Pfam" id="PF25773">
    <property type="entry name" value="TPR_ANAPC2"/>
    <property type="match status" value="1"/>
</dbReference>
<dbReference type="STRING" id="139825.A0A401GS40"/>
<dbReference type="GO" id="GO:0051301">
    <property type="term" value="P:cell division"/>
    <property type="evidence" value="ECO:0007669"/>
    <property type="project" value="UniProtKB-KW"/>
</dbReference>
<accession>A0A401GS40</accession>
<dbReference type="Pfam" id="PF08672">
    <property type="entry name" value="ANAPC2"/>
    <property type="match status" value="1"/>
</dbReference>
<proteinExistence type="inferred from homology"/>
<evidence type="ECO:0000256" key="1">
    <source>
        <dbReference type="ARBA" id="ARBA00016068"/>
    </source>
</evidence>
<keyword evidence="9" id="KW-1185">Reference proteome</keyword>
<evidence type="ECO:0000256" key="6">
    <source>
        <dbReference type="PROSITE-ProRule" id="PRU00330"/>
    </source>
</evidence>
<dbReference type="PANTHER" id="PTHR45957:SF1">
    <property type="entry name" value="ANAPHASE-PROMOTING COMPLEX SUBUNIT 2"/>
    <property type="match status" value="1"/>
</dbReference>
<comment type="caution">
    <text evidence="8">The sequence shown here is derived from an EMBL/GenBank/DDBJ whole genome shotgun (WGS) entry which is preliminary data.</text>
</comment>
<dbReference type="InterPro" id="IPR057975">
    <property type="entry name" value="TPR_ANAPC2"/>
</dbReference>
<evidence type="ECO:0000256" key="3">
    <source>
        <dbReference type="ARBA" id="ARBA00022776"/>
    </source>
</evidence>
<dbReference type="GO" id="GO:0007091">
    <property type="term" value="P:metaphase/anaphase transition of mitotic cell cycle"/>
    <property type="evidence" value="ECO:0007669"/>
    <property type="project" value="TreeGrafter"/>
</dbReference>
<evidence type="ECO:0000259" key="7">
    <source>
        <dbReference type="PROSITE" id="PS50069"/>
    </source>
</evidence>
<dbReference type="InterPro" id="IPR036317">
    <property type="entry name" value="Cullin_homology_sf"/>
</dbReference>
<dbReference type="OrthoDB" id="5581181at2759"/>
<dbReference type="GO" id="GO:0031625">
    <property type="term" value="F:ubiquitin protein ligase binding"/>
    <property type="evidence" value="ECO:0007669"/>
    <property type="project" value="InterPro"/>
</dbReference>
<evidence type="ECO:0000313" key="8">
    <source>
        <dbReference type="EMBL" id="GBE84980.1"/>
    </source>
</evidence>
<keyword evidence="5" id="KW-0131">Cell cycle</keyword>
<dbReference type="PANTHER" id="PTHR45957">
    <property type="entry name" value="ANAPHASE-PROMOTING COMPLEX SUBUNIT 2"/>
    <property type="match status" value="1"/>
</dbReference>
<keyword evidence="2" id="KW-0132">Cell division</keyword>
<dbReference type="InterPro" id="IPR044554">
    <property type="entry name" value="ANAPC2"/>
</dbReference>
<evidence type="ECO:0000256" key="4">
    <source>
        <dbReference type="ARBA" id="ARBA00022786"/>
    </source>
</evidence>
<dbReference type="GO" id="GO:0006511">
    <property type="term" value="P:ubiquitin-dependent protein catabolic process"/>
    <property type="evidence" value="ECO:0007669"/>
    <property type="project" value="InterPro"/>
</dbReference>
<feature type="domain" description="Cullin family profile" evidence="7">
    <location>
        <begin position="448"/>
        <end position="618"/>
    </location>
</feature>
<dbReference type="SUPFAM" id="SSF75632">
    <property type="entry name" value="Cullin homology domain"/>
    <property type="match status" value="1"/>
</dbReference>
<dbReference type="InterPro" id="IPR016158">
    <property type="entry name" value="Cullin_homology"/>
</dbReference>
<gene>
    <name evidence="8" type="ORF">SCP_0701640</name>
</gene>
<organism evidence="8 9">
    <name type="scientific">Sparassis crispa</name>
    <dbReference type="NCBI Taxonomy" id="139825"/>
    <lineage>
        <taxon>Eukaryota</taxon>
        <taxon>Fungi</taxon>
        <taxon>Dikarya</taxon>
        <taxon>Basidiomycota</taxon>
        <taxon>Agaricomycotina</taxon>
        <taxon>Agaricomycetes</taxon>
        <taxon>Polyporales</taxon>
        <taxon>Sparassidaceae</taxon>
        <taxon>Sparassis</taxon>
    </lineage>
</organism>
<dbReference type="SUPFAM" id="SSF46785">
    <property type="entry name" value="Winged helix' DNA-binding domain"/>
    <property type="match status" value="1"/>
</dbReference>
<dbReference type="Gene3D" id="3.30.230.130">
    <property type="entry name" value="Cullin, Chain C, Domain 2"/>
    <property type="match status" value="1"/>
</dbReference>
<evidence type="ECO:0000256" key="2">
    <source>
        <dbReference type="ARBA" id="ARBA00022618"/>
    </source>
</evidence>
<dbReference type="RefSeq" id="XP_027615893.1">
    <property type="nucleotide sequence ID" value="XM_027760092.1"/>
</dbReference>
<dbReference type="InterPro" id="IPR036388">
    <property type="entry name" value="WH-like_DNA-bd_sf"/>
</dbReference>
<dbReference type="Gene3D" id="1.10.10.10">
    <property type="entry name" value="Winged helix-like DNA-binding domain superfamily/Winged helix DNA-binding domain"/>
    <property type="match status" value="1"/>
</dbReference>
<protein>
    <recommendedName>
        <fullName evidence="1">Anaphase-promoting complex subunit 2</fullName>
    </recommendedName>
</protein>